<gene>
    <name evidence="2" type="ORF">pMKPA34_0011</name>
</gene>
<feature type="transmembrane region" description="Helical" evidence="1">
    <location>
        <begin position="68"/>
        <end position="89"/>
    </location>
</feature>
<organism evidence="2">
    <name type="scientific">Pseudomonas aeruginosa</name>
    <dbReference type="NCBI Taxonomy" id="287"/>
    <lineage>
        <taxon>Bacteria</taxon>
        <taxon>Pseudomonadati</taxon>
        <taxon>Pseudomonadota</taxon>
        <taxon>Gammaproteobacteria</taxon>
        <taxon>Pseudomonadales</taxon>
        <taxon>Pseudomonadaceae</taxon>
        <taxon>Pseudomonas</taxon>
    </lineage>
</organism>
<name>A0A385FW49_PSEAI</name>
<proteinExistence type="predicted"/>
<sequence>MSTISCGKTTGAGHFTDLASHAWMILTFRHRGAGLDLGGAYMLLLGIVASLVAGVTALLPVAGDQVEFLAFWQAALVTGIAISVFYVVLGRRSAAAMIALILFTAPVELALLLLFESPHLFILLIKLWLFSAQAVFVLRADRVAVSCQ</sequence>
<evidence type="ECO:0000256" key="1">
    <source>
        <dbReference type="SAM" id="Phobius"/>
    </source>
</evidence>
<keyword evidence="2" id="KW-0614">Plasmid</keyword>
<dbReference type="AlphaFoldDB" id="A0A385FW49"/>
<feature type="transmembrane region" description="Helical" evidence="1">
    <location>
        <begin position="39"/>
        <end position="62"/>
    </location>
</feature>
<dbReference type="RefSeq" id="WP_172693574.1">
    <property type="nucleotide sequence ID" value="NZ_CP071948.1"/>
</dbReference>
<geneLocation type="plasmid" evidence="2">
    <name>pMKPA34-1</name>
</geneLocation>
<keyword evidence="1" id="KW-1133">Transmembrane helix</keyword>
<feature type="transmembrane region" description="Helical" evidence="1">
    <location>
        <begin position="120"/>
        <end position="138"/>
    </location>
</feature>
<dbReference type="EMBL" id="MH547560">
    <property type="protein sequence ID" value="AXV45857.1"/>
    <property type="molecule type" value="Genomic_DNA"/>
</dbReference>
<evidence type="ECO:0000313" key="2">
    <source>
        <dbReference type="EMBL" id="AXV45857.1"/>
    </source>
</evidence>
<protein>
    <submittedName>
        <fullName evidence="2">Uncharacterized protein</fullName>
    </submittedName>
</protein>
<reference evidence="2" key="1">
    <citation type="submission" date="2018-06" db="EMBL/GenBank/DDBJ databases">
        <title>Complete Sequence of plasmid pMKPA34-1 and pMKPA34-2 isolated from MDR P. aeruginosa.</title>
        <authorList>
            <person name="Subedi D."/>
            <person name="Kohli G.S."/>
            <person name="Vijay A.K."/>
            <person name="Rice S.A."/>
            <person name="Willcox M."/>
        </authorList>
    </citation>
    <scope>NUCLEOTIDE SEQUENCE</scope>
    <source>
        <strain evidence="2">PA34</strain>
        <plasmid evidence="2">pMKPA34-1</plasmid>
    </source>
</reference>
<feature type="transmembrane region" description="Helical" evidence="1">
    <location>
        <begin position="96"/>
        <end position="114"/>
    </location>
</feature>
<keyword evidence="1" id="KW-0812">Transmembrane</keyword>
<keyword evidence="1" id="KW-0472">Membrane</keyword>
<accession>A0A385FW49</accession>